<dbReference type="CDD" id="cd04301">
    <property type="entry name" value="NAT_SF"/>
    <property type="match status" value="1"/>
</dbReference>
<dbReference type="OrthoDB" id="1796458at2"/>
<dbReference type="RefSeq" id="WP_144387867.1">
    <property type="nucleotide sequence ID" value="NZ_CANNCB010000003.1"/>
</dbReference>
<dbReference type="GO" id="GO:0016747">
    <property type="term" value="F:acyltransferase activity, transferring groups other than amino-acyl groups"/>
    <property type="evidence" value="ECO:0007669"/>
    <property type="project" value="InterPro"/>
</dbReference>
<gene>
    <name evidence="2" type="ORF">FOF44_07025</name>
</gene>
<dbReference type="InterPro" id="IPR016181">
    <property type="entry name" value="Acyl_CoA_acyltransferase"/>
</dbReference>
<dbReference type="AlphaFoldDB" id="A0A557PAM5"/>
<dbReference type="InterPro" id="IPR053013">
    <property type="entry name" value="LAT"/>
</dbReference>
<comment type="caution">
    <text evidence="2">The sequence shown here is derived from an EMBL/GenBank/DDBJ whole genome shotgun (WGS) entry which is preliminary data.</text>
</comment>
<name>A0A557PAM5_9VIBR</name>
<dbReference type="PROSITE" id="PS51186">
    <property type="entry name" value="GNAT"/>
    <property type="match status" value="1"/>
</dbReference>
<dbReference type="PANTHER" id="PTHR34815:SF2">
    <property type="entry name" value="N-ACETYLTRANSFERASE DOMAIN-CONTAINING PROTEIN"/>
    <property type="match status" value="1"/>
</dbReference>
<keyword evidence="2" id="KW-0808">Transferase</keyword>
<dbReference type="SUPFAM" id="SSF55729">
    <property type="entry name" value="Acyl-CoA N-acyltransferases (Nat)"/>
    <property type="match status" value="1"/>
</dbReference>
<dbReference type="Gene3D" id="3.40.630.30">
    <property type="match status" value="1"/>
</dbReference>
<dbReference type="Proteomes" id="UP000319828">
    <property type="component" value="Unassembled WGS sequence"/>
</dbReference>
<dbReference type="EMBL" id="VMKJ01000009">
    <property type="protein sequence ID" value="TVO37698.1"/>
    <property type="molecule type" value="Genomic_DNA"/>
</dbReference>
<evidence type="ECO:0000313" key="3">
    <source>
        <dbReference type="Proteomes" id="UP000319828"/>
    </source>
</evidence>
<accession>A0A557PAM5</accession>
<dbReference type="InterPro" id="IPR000182">
    <property type="entry name" value="GNAT_dom"/>
</dbReference>
<sequence>MYLREAEPHELDAIYSIGFDAWSGGVSYEEYLVGCHDSKKYQAGTWYVLIDNEQILSSLILYQNIFGLKEGCFGIGSVATPNSLRGRGYASNLVNLLKTELFSNHNCKTIFLHSDIDHKFYGRLGFVTVKGSDCMYVSRVFFDCDGSIPEYF</sequence>
<organism evidence="2 3">
    <name type="scientific">Vibrio algivorus</name>
    <dbReference type="NCBI Taxonomy" id="1667024"/>
    <lineage>
        <taxon>Bacteria</taxon>
        <taxon>Pseudomonadati</taxon>
        <taxon>Pseudomonadota</taxon>
        <taxon>Gammaproteobacteria</taxon>
        <taxon>Vibrionales</taxon>
        <taxon>Vibrionaceae</taxon>
        <taxon>Vibrio</taxon>
    </lineage>
</organism>
<feature type="domain" description="N-acetyltransferase" evidence="1">
    <location>
        <begin position="1"/>
        <end position="152"/>
    </location>
</feature>
<evidence type="ECO:0000259" key="1">
    <source>
        <dbReference type="PROSITE" id="PS51186"/>
    </source>
</evidence>
<dbReference type="PANTHER" id="PTHR34815">
    <property type="entry name" value="LYSINE ACETYLTRANSFERASE"/>
    <property type="match status" value="1"/>
</dbReference>
<evidence type="ECO:0000313" key="2">
    <source>
        <dbReference type="EMBL" id="TVO37698.1"/>
    </source>
</evidence>
<dbReference type="Pfam" id="PF00583">
    <property type="entry name" value="Acetyltransf_1"/>
    <property type="match status" value="1"/>
</dbReference>
<reference evidence="2 3" key="1">
    <citation type="submission" date="2019-07" db="EMBL/GenBank/DDBJ databases">
        <title>The draft genome sequence of Vibrio algivorus M1486.</title>
        <authorList>
            <person name="Meng X."/>
        </authorList>
    </citation>
    <scope>NUCLEOTIDE SEQUENCE [LARGE SCALE GENOMIC DNA]</scope>
    <source>
        <strain evidence="2 3">M1486</strain>
    </source>
</reference>
<proteinExistence type="predicted"/>
<protein>
    <submittedName>
        <fullName evidence="2">GNAT family N-acetyltransferase</fullName>
    </submittedName>
</protein>